<dbReference type="GO" id="GO:0003700">
    <property type="term" value="F:DNA-binding transcription factor activity"/>
    <property type="evidence" value="ECO:0007669"/>
    <property type="project" value="UniProtKB-ARBA"/>
</dbReference>
<keyword evidence="4" id="KW-0238">DNA-binding</keyword>
<dbReference type="InterPro" id="IPR017930">
    <property type="entry name" value="Myb_dom"/>
</dbReference>
<dbReference type="Gene3D" id="1.10.10.60">
    <property type="entry name" value="Homeodomain-like"/>
    <property type="match status" value="2"/>
</dbReference>
<reference evidence="12" key="1">
    <citation type="journal article" date="2015" name="BMC Plant Biol.">
        <title>Large-scale transcriptional profiling of lignified tissues in Tectona grandis.</title>
        <authorList>
            <person name="Galeano E."/>
            <person name="Vasconcelos T.S."/>
            <person name="Vidal M."/>
            <person name="Mejia-Guerra M.K."/>
            <person name="Carrer H."/>
        </authorList>
    </citation>
    <scope>NUCLEOTIDE SEQUENCE</scope>
</reference>
<feature type="domain" description="Myb-like" evidence="10">
    <location>
        <begin position="34"/>
        <end position="86"/>
    </location>
</feature>
<evidence type="ECO:0000256" key="4">
    <source>
        <dbReference type="ARBA" id="ARBA00023125"/>
    </source>
</evidence>
<accession>A0A0K1ETQ4</accession>
<dbReference type="GO" id="GO:0005634">
    <property type="term" value="C:nucleus"/>
    <property type="evidence" value="ECO:0007669"/>
    <property type="project" value="UniProtKB-SubCell"/>
</dbReference>
<dbReference type="Pfam" id="PF00249">
    <property type="entry name" value="Myb_DNA-binding"/>
    <property type="match status" value="2"/>
</dbReference>
<dbReference type="PROSITE" id="PS51294">
    <property type="entry name" value="HTH_MYB"/>
    <property type="match status" value="2"/>
</dbReference>
<gene>
    <name evidence="12" type="primary">MYB4</name>
</gene>
<evidence type="ECO:0000256" key="3">
    <source>
        <dbReference type="ARBA" id="ARBA00023015"/>
    </source>
</evidence>
<keyword evidence="3" id="KW-0805">Transcription regulation</keyword>
<organism evidence="12">
    <name type="scientific">Tectona grandis</name>
    <name type="common">Teak</name>
    <dbReference type="NCBI Taxonomy" id="41396"/>
    <lineage>
        <taxon>Eukaryota</taxon>
        <taxon>Viridiplantae</taxon>
        <taxon>Streptophyta</taxon>
        <taxon>Embryophyta</taxon>
        <taxon>Tracheophyta</taxon>
        <taxon>Spermatophyta</taxon>
        <taxon>Magnoliopsida</taxon>
        <taxon>eudicotyledons</taxon>
        <taxon>Gunneridae</taxon>
        <taxon>Pentapetalae</taxon>
        <taxon>asterids</taxon>
        <taxon>lamiids</taxon>
        <taxon>Lamiales</taxon>
        <taxon>Lamiaceae</taxon>
        <taxon>Tectonoideae</taxon>
        <taxon>Tectona</taxon>
    </lineage>
</organism>
<keyword evidence="5" id="KW-0010">Activator</keyword>
<dbReference type="FunFam" id="1.10.10.60:FF:000001">
    <property type="entry name" value="MYB-related transcription factor"/>
    <property type="match status" value="1"/>
</dbReference>
<comment type="function">
    <text evidence="8">Transcription factor.</text>
</comment>
<feature type="region of interest" description="Disordered" evidence="9">
    <location>
        <begin position="1"/>
        <end position="38"/>
    </location>
</feature>
<keyword evidence="2" id="KW-0677">Repeat</keyword>
<dbReference type="GO" id="GO:0090406">
    <property type="term" value="C:pollen tube"/>
    <property type="evidence" value="ECO:0007669"/>
    <property type="project" value="UniProtKB-ARBA"/>
</dbReference>
<evidence type="ECO:0000259" key="10">
    <source>
        <dbReference type="PROSITE" id="PS50090"/>
    </source>
</evidence>
<evidence type="ECO:0000259" key="11">
    <source>
        <dbReference type="PROSITE" id="PS51294"/>
    </source>
</evidence>
<comment type="subcellular location">
    <subcellularLocation>
        <location evidence="1">Nucleus</location>
    </subcellularLocation>
</comment>
<keyword evidence="6" id="KW-0804">Transcription</keyword>
<evidence type="ECO:0000256" key="6">
    <source>
        <dbReference type="ARBA" id="ARBA00023163"/>
    </source>
</evidence>
<evidence type="ECO:0000256" key="5">
    <source>
        <dbReference type="ARBA" id="ARBA00023159"/>
    </source>
</evidence>
<evidence type="ECO:0000256" key="2">
    <source>
        <dbReference type="ARBA" id="ARBA00022737"/>
    </source>
</evidence>
<dbReference type="InterPro" id="IPR001005">
    <property type="entry name" value="SANT/Myb"/>
</dbReference>
<evidence type="ECO:0000256" key="8">
    <source>
        <dbReference type="ARBA" id="ARBA00057804"/>
    </source>
</evidence>
<dbReference type="AlphaFoldDB" id="A0A0K1ETQ4"/>
<dbReference type="GO" id="GO:0003677">
    <property type="term" value="F:DNA binding"/>
    <property type="evidence" value="ECO:0007669"/>
    <property type="project" value="UniProtKB-KW"/>
</dbReference>
<dbReference type="PROSITE" id="PS50090">
    <property type="entry name" value="MYB_LIKE"/>
    <property type="match status" value="2"/>
</dbReference>
<evidence type="ECO:0000256" key="9">
    <source>
        <dbReference type="SAM" id="MobiDB-lite"/>
    </source>
</evidence>
<dbReference type="GO" id="GO:0048235">
    <property type="term" value="P:pollen sperm cell differentiation"/>
    <property type="evidence" value="ECO:0007669"/>
    <property type="project" value="UniProtKB-ARBA"/>
</dbReference>
<dbReference type="InterPro" id="IPR009057">
    <property type="entry name" value="Homeodomain-like_sf"/>
</dbReference>
<dbReference type="SMART" id="SM00717">
    <property type="entry name" value="SANT"/>
    <property type="match status" value="2"/>
</dbReference>
<dbReference type="SUPFAM" id="SSF46689">
    <property type="entry name" value="Homeodomain-like"/>
    <property type="match status" value="1"/>
</dbReference>
<dbReference type="CDD" id="cd00167">
    <property type="entry name" value="SANT"/>
    <property type="match status" value="2"/>
</dbReference>
<evidence type="ECO:0000256" key="7">
    <source>
        <dbReference type="ARBA" id="ARBA00023242"/>
    </source>
</evidence>
<dbReference type="FunFam" id="1.10.10.60:FF:000404">
    <property type="entry name" value="Transcription factor MYB97"/>
    <property type="match status" value="1"/>
</dbReference>
<evidence type="ECO:0000256" key="1">
    <source>
        <dbReference type="ARBA" id="ARBA00004123"/>
    </source>
</evidence>
<keyword evidence="7" id="KW-0539">Nucleus</keyword>
<feature type="domain" description="HTH myb-type" evidence="11">
    <location>
        <begin position="87"/>
        <end position="141"/>
    </location>
</feature>
<feature type="domain" description="Myb-like" evidence="10">
    <location>
        <begin position="87"/>
        <end position="137"/>
    </location>
</feature>
<dbReference type="PANTHER" id="PTHR47995">
    <property type="entry name" value="TRANSCRIPTION FACTOR MYB33-RELATED"/>
    <property type="match status" value="1"/>
</dbReference>
<dbReference type="EMBL" id="KR092431">
    <property type="protein sequence ID" value="AKT44362.1"/>
    <property type="molecule type" value="mRNA"/>
</dbReference>
<feature type="domain" description="HTH myb-type" evidence="11">
    <location>
        <begin position="34"/>
        <end position="86"/>
    </location>
</feature>
<protein>
    <submittedName>
        <fullName evidence="12">MYB transcription factor 4</fullName>
    </submittedName>
</protein>
<name>A0A0K1ETQ4_TECGR</name>
<evidence type="ECO:0000313" key="12">
    <source>
        <dbReference type="EMBL" id="AKT44362.1"/>
    </source>
</evidence>
<dbReference type="GO" id="GO:0080092">
    <property type="term" value="P:regulation of pollen tube growth"/>
    <property type="evidence" value="ECO:0007669"/>
    <property type="project" value="UniProtKB-ARBA"/>
</dbReference>
<dbReference type="PANTHER" id="PTHR47995:SF18">
    <property type="entry name" value="TRANSCRIPTION FACTOR MYB65"/>
    <property type="match status" value="1"/>
</dbReference>
<sequence>MSVTSESNEKMMPKNCIDSPAADDANSGRNVGGNDRLKKGPWTSVEDAILVEYVTKHGEGNWNAVQRHSGLARCGKSCRLRWANHLRPDLKKGAFSPEEEYLIIELHAKMGNKWARMAAELPGRTDNEIKNYWNTRIKRRQRAGLPVYPPDICLQASNENQQKGNISTFSCGDPHYLDFMPVNNFEIPAVEFKNLEVDKQVYPPAFLDIPGSSLLPQGFHSSYPDKSFISTTHPSRRLRGSEPLLHGVSATMSNTIPGGSQYRNVSYVQNAQSFIYSSAYYHNLTFDHASSSSVLSGSHADLNGNPSSSEPTWAMKLELPSLQTQMGNWGSPSFPLPPLESVDTLIQTPPTEHTLSCHLSPQNSGLLDAVLHESETIKNSRDSSHWQSSHASSMAVNVMDASSQVIHETGWESHGELTSPLGHSSLFSEGTPTSGDSFDEPESVEAIPGFRVKEEATFRGSMQSDNKVETTNQMFSRPDLLLALLF</sequence>
<proteinExistence type="evidence at transcript level"/>